<dbReference type="Pfam" id="PF12693">
    <property type="entry name" value="GspL_C"/>
    <property type="match status" value="1"/>
</dbReference>
<organism evidence="2 3">
    <name type="scientific">Alcaligenes parafaecalis</name>
    <dbReference type="NCBI Taxonomy" id="171260"/>
    <lineage>
        <taxon>Bacteria</taxon>
        <taxon>Pseudomonadati</taxon>
        <taxon>Pseudomonadota</taxon>
        <taxon>Betaproteobacteria</taxon>
        <taxon>Burkholderiales</taxon>
        <taxon>Alcaligenaceae</taxon>
        <taxon>Alcaligenes</taxon>
    </lineage>
</organism>
<evidence type="ECO:0000313" key="3">
    <source>
        <dbReference type="Proteomes" id="UP001209916"/>
    </source>
</evidence>
<comment type="caution">
    <text evidence="2">The sequence shown here is derived from an EMBL/GenBank/DDBJ whole genome shotgun (WGS) entry which is preliminary data.</text>
</comment>
<evidence type="ECO:0000259" key="1">
    <source>
        <dbReference type="Pfam" id="PF12693"/>
    </source>
</evidence>
<dbReference type="Gene3D" id="3.30.420.380">
    <property type="match status" value="1"/>
</dbReference>
<sequence>MSGFVDVMSKVLRIYLDSPPRLDQPVDFVLRDKRAKVLRRGRGEVQALKALARSLELVLPAGMATVTEARIPSVSASRRQAVACSAVEPMCLSPIEQVWVACSAAGPSGMSQLAWTERQPLLALGEQACQFGLPLSAVYAWSDGHEQDRQGQGQSLTIPACSLLMPEMASSGGSSVLRQSLWWTLAAVLSWTLVLQQQAQSLRSQMKQTQTQMEQAVRQALPHLPVIVAPLTQARQHRDGLLAEKSPASAPFDRLLMASAVQWPALQGQVRALNFKDQQLHLTLASELPAQPLAAESDLEWKQGESARQWEIGFSKAAQQSNQQGAQQ</sequence>
<dbReference type="SUPFAM" id="SSF53067">
    <property type="entry name" value="Actin-like ATPase domain"/>
    <property type="match status" value="1"/>
</dbReference>
<dbReference type="EMBL" id="JAPKNA010000007">
    <property type="protein sequence ID" value="MCX5465991.1"/>
    <property type="molecule type" value="Genomic_DNA"/>
</dbReference>
<protein>
    <recommendedName>
        <fullName evidence="1">GspL periplasmic domain-containing protein</fullName>
    </recommendedName>
</protein>
<proteinExistence type="predicted"/>
<feature type="domain" description="GspL periplasmic" evidence="1">
    <location>
        <begin position="176"/>
        <end position="287"/>
    </location>
</feature>
<gene>
    <name evidence="2" type="ORF">OSH09_17550</name>
</gene>
<evidence type="ECO:0000313" key="2">
    <source>
        <dbReference type="EMBL" id="MCX5465991.1"/>
    </source>
</evidence>
<dbReference type="InterPro" id="IPR043129">
    <property type="entry name" value="ATPase_NBD"/>
</dbReference>
<dbReference type="InterPro" id="IPR025691">
    <property type="entry name" value="GspL_pp_dom"/>
</dbReference>
<dbReference type="Proteomes" id="UP001209916">
    <property type="component" value="Unassembled WGS sequence"/>
</dbReference>
<reference evidence="2 3" key="1">
    <citation type="submission" date="2022-11" db="EMBL/GenBank/DDBJ databases">
        <title>Biodiversity and phylogenetic relationships of bacteria.</title>
        <authorList>
            <person name="Machado R.A.R."/>
            <person name="Bhat A."/>
            <person name="Loulou A."/>
            <person name="Kallel S."/>
        </authorList>
    </citation>
    <scope>NUCLEOTIDE SEQUENCE [LARGE SCALE GENOMIC DNA]</scope>
    <source>
        <strain evidence="2 3">DSM 13975</strain>
    </source>
</reference>
<keyword evidence="3" id="KW-1185">Reference proteome</keyword>
<accession>A0ABT3VSD7</accession>
<dbReference type="RefSeq" id="WP_266121728.1">
    <property type="nucleotide sequence ID" value="NZ_JAPKNA010000007.1"/>
</dbReference>
<name>A0ABT3VSD7_9BURK</name>